<accession>A0AAE1AMJ2</accession>
<reference evidence="1" key="1">
    <citation type="journal article" date="2023" name="G3 (Bethesda)">
        <title>A reference genome for the long-term kleptoplast-retaining sea slug Elysia crispata morphotype clarki.</title>
        <authorList>
            <person name="Eastman K.E."/>
            <person name="Pendleton A.L."/>
            <person name="Shaikh M.A."/>
            <person name="Suttiyut T."/>
            <person name="Ogas R."/>
            <person name="Tomko P."/>
            <person name="Gavelis G."/>
            <person name="Widhalm J.R."/>
            <person name="Wisecaver J.H."/>
        </authorList>
    </citation>
    <scope>NUCLEOTIDE SEQUENCE</scope>
    <source>
        <strain evidence="1">ECLA1</strain>
    </source>
</reference>
<dbReference type="Proteomes" id="UP001283361">
    <property type="component" value="Unassembled WGS sequence"/>
</dbReference>
<evidence type="ECO:0000313" key="2">
    <source>
        <dbReference type="Proteomes" id="UP001283361"/>
    </source>
</evidence>
<dbReference type="EMBL" id="JAWDGP010001540">
    <property type="protein sequence ID" value="KAK3790418.1"/>
    <property type="molecule type" value="Genomic_DNA"/>
</dbReference>
<name>A0AAE1AMJ2_9GAST</name>
<dbReference type="AlphaFoldDB" id="A0AAE1AMJ2"/>
<proteinExistence type="predicted"/>
<protein>
    <submittedName>
        <fullName evidence="1">Uncharacterized protein</fullName>
    </submittedName>
</protein>
<gene>
    <name evidence="1" type="ORF">RRG08_015888</name>
</gene>
<evidence type="ECO:0000313" key="1">
    <source>
        <dbReference type="EMBL" id="KAK3790418.1"/>
    </source>
</evidence>
<keyword evidence="2" id="KW-1185">Reference proteome</keyword>
<sequence>MRFTETTEIRRRKSPGTWSSLIPDKGLWTQSYGMCEPKLKGPREAHGKLHKLELDLLVLNQEATGQEFTFVFQRPASERSWVKLPPSPQKQAMELSFEARGHQGSEKTATYLQDACF</sequence>
<comment type="caution">
    <text evidence="1">The sequence shown here is derived from an EMBL/GenBank/DDBJ whole genome shotgun (WGS) entry which is preliminary data.</text>
</comment>
<organism evidence="1 2">
    <name type="scientific">Elysia crispata</name>
    <name type="common">lettuce slug</name>
    <dbReference type="NCBI Taxonomy" id="231223"/>
    <lineage>
        <taxon>Eukaryota</taxon>
        <taxon>Metazoa</taxon>
        <taxon>Spiralia</taxon>
        <taxon>Lophotrochozoa</taxon>
        <taxon>Mollusca</taxon>
        <taxon>Gastropoda</taxon>
        <taxon>Heterobranchia</taxon>
        <taxon>Euthyneura</taxon>
        <taxon>Panpulmonata</taxon>
        <taxon>Sacoglossa</taxon>
        <taxon>Placobranchoidea</taxon>
        <taxon>Plakobranchidae</taxon>
        <taxon>Elysia</taxon>
    </lineage>
</organism>